<dbReference type="PANTHER" id="PTHR24422">
    <property type="entry name" value="CHEMOTAXIS PROTEIN METHYLTRANSFERASE"/>
    <property type="match status" value="1"/>
</dbReference>
<dbReference type="EMBL" id="JAHCQH010000015">
    <property type="protein sequence ID" value="MBS9477608.1"/>
    <property type="molecule type" value="Genomic_DNA"/>
</dbReference>
<dbReference type="SMART" id="SM00138">
    <property type="entry name" value="MeTrc"/>
    <property type="match status" value="1"/>
</dbReference>
<dbReference type="PANTHER" id="PTHR24422:SF19">
    <property type="entry name" value="CHEMOTAXIS PROTEIN METHYLTRANSFERASE"/>
    <property type="match status" value="1"/>
</dbReference>
<sequence>MSLAEIGKLLHEKIGLDCETLGPNALAYAVRQRMAARAIADEAAYRHCLGEGGELQELVNAIVVPETWFFRDPRAFDAMIRHALARQSLTRQTLSRSTPALKPARLRLLSLPCSTGEEPYSMAMALFDAGFQADEFSIDAIDVSTRNIAEAERAIYGRNSFRGGDLGFRDRHFEAVEGGYRPHAAIRAQVRLRAANMFDSAALAGEPPFDIIFCRNLLIYFDRERQKQALERLDGLLAKEGLLLVGPAESGLPLLHGYASLRTPMAFAFTRAPETAATRPASTGLQLAGLATPASGVSATRRPSLLRPPHEARSRSRTPAATPSAAVPPPRGTRPGGAPEPTAGNLDAETMAPETLAAESRAAESLAAIQRAADAGRLDEAKQAAGRHVETFGPSAPVFYLLGLAHDAGDSPEAAGYYRKALYLAPNHREALAHLALLLRRRGDAAGARILSERLTRLEQRGDGR</sequence>
<evidence type="ECO:0000313" key="7">
    <source>
        <dbReference type="Proteomes" id="UP001166585"/>
    </source>
</evidence>
<dbReference type="InterPro" id="IPR011990">
    <property type="entry name" value="TPR-like_helical_dom_sf"/>
</dbReference>
<dbReference type="GO" id="GO:0032259">
    <property type="term" value="P:methylation"/>
    <property type="evidence" value="ECO:0007669"/>
    <property type="project" value="UniProtKB-KW"/>
</dbReference>
<dbReference type="GO" id="GO:0008168">
    <property type="term" value="F:methyltransferase activity"/>
    <property type="evidence" value="ECO:0007669"/>
    <property type="project" value="UniProtKB-KW"/>
</dbReference>
<dbReference type="Pfam" id="PF01739">
    <property type="entry name" value="CheR"/>
    <property type="match status" value="1"/>
</dbReference>
<keyword evidence="2" id="KW-0808">Transferase</keyword>
<dbReference type="InterPro" id="IPR000780">
    <property type="entry name" value="CheR_MeTrfase"/>
</dbReference>
<dbReference type="InterPro" id="IPR050903">
    <property type="entry name" value="Bact_Chemotaxis_MeTrfase"/>
</dbReference>
<gene>
    <name evidence="6" type="ORF">KIP89_10855</name>
</gene>
<dbReference type="InterPro" id="IPR022642">
    <property type="entry name" value="CheR_C"/>
</dbReference>
<dbReference type="SUPFAM" id="SSF48452">
    <property type="entry name" value="TPR-like"/>
    <property type="match status" value="1"/>
</dbReference>
<accession>A0ABS5R7F5</accession>
<keyword evidence="3" id="KW-0949">S-adenosyl-L-methionine</keyword>
<dbReference type="PROSITE" id="PS50123">
    <property type="entry name" value="CHER"/>
    <property type="match status" value="1"/>
</dbReference>
<evidence type="ECO:0000256" key="2">
    <source>
        <dbReference type="ARBA" id="ARBA00022679"/>
    </source>
</evidence>
<protein>
    <submittedName>
        <fullName evidence="6">Methyltransferase</fullName>
    </submittedName>
</protein>
<dbReference type="PRINTS" id="PR00996">
    <property type="entry name" value="CHERMTFRASE"/>
</dbReference>
<evidence type="ECO:0000313" key="6">
    <source>
        <dbReference type="EMBL" id="MBS9477608.1"/>
    </source>
</evidence>
<comment type="caution">
    <text evidence="6">The sequence shown here is derived from an EMBL/GenBank/DDBJ whole genome shotgun (WGS) entry which is preliminary data.</text>
</comment>
<name>A0ABS5R7F5_9HYPH</name>
<keyword evidence="7" id="KW-1185">Reference proteome</keyword>
<dbReference type="InterPro" id="IPR029063">
    <property type="entry name" value="SAM-dependent_MTases_sf"/>
</dbReference>
<feature type="region of interest" description="Disordered" evidence="4">
    <location>
        <begin position="279"/>
        <end position="346"/>
    </location>
</feature>
<dbReference type="Proteomes" id="UP001166585">
    <property type="component" value="Unassembled WGS sequence"/>
</dbReference>
<evidence type="ECO:0000259" key="5">
    <source>
        <dbReference type="PROSITE" id="PS50123"/>
    </source>
</evidence>
<dbReference type="Gene3D" id="1.25.40.10">
    <property type="entry name" value="Tetratricopeptide repeat domain"/>
    <property type="match status" value="1"/>
</dbReference>
<dbReference type="SUPFAM" id="SSF53335">
    <property type="entry name" value="S-adenosyl-L-methionine-dependent methyltransferases"/>
    <property type="match status" value="1"/>
</dbReference>
<dbReference type="Gene3D" id="3.40.50.150">
    <property type="entry name" value="Vaccinia Virus protein VP39"/>
    <property type="match status" value="1"/>
</dbReference>
<evidence type="ECO:0000256" key="4">
    <source>
        <dbReference type="SAM" id="MobiDB-lite"/>
    </source>
</evidence>
<feature type="domain" description="CheR-type methyltransferase" evidence="5">
    <location>
        <begin position="1"/>
        <end position="250"/>
    </location>
</feature>
<evidence type="ECO:0000256" key="3">
    <source>
        <dbReference type="ARBA" id="ARBA00022691"/>
    </source>
</evidence>
<proteinExistence type="predicted"/>
<reference evidence="6" key="1">
    <citation type="submission" date="2021-05" db="EMBL/GenBank/DDBJ databases">
        <authorList>
            <person name="Sun Q."/>
            <person name="Inoue M."/>
        </authorList>
    </citation>
    <scope>NUCLEOTIDE SEQUENCE</scope>
    <source>
        <strain evidence="6">VKM B-3255</strain>
    </source>
</reference>
<organism evidence="6 7">
    <name type="scientific">Ancylobacter radicis</name>
    <dbReference type="NCBI Taxonomy" id="2836179"/>
    <lineage>
        <taxon>Bacteria</taxon>
        <taxon>Pseudomonadati</taxon>
        <taxon>Pseudomonadota</taxon>
        <taxon>Alphaproteobacteria</taxon>
        <taxon>Hyphomicrobiales</taxon>
        <taxon>Xanthobacteraceae</taxon>
        <taxon>Ancylobacter</taxon>
    </lineage>
</organism>
<evidence type="ECO:0000256" key="1">
    <source>
        <dbReference type="ARBA" id="ARBA00022603"/>
    </source>
</evidence>
<keyword evidence="1 6" id="KW-0489">Methyltransferase</keyword>